<dbReference type="GO" id="GO:0098542">
    <property type="term" value="P:defense response to other organism"/>
    <property type="evidence" value="ECO:0007669"/>
    <property type="project" value="InterPro"/>
</dbReference>
<dbReference type="AlphaFoldDB" id="A0A2I4DUN3"/>
<name>A0A2I4DUN3_JUGRE</name>
<evidence type="ECO:0000313" key="4">
    <source>
        <dbReference type="RefSeq" id="XP_018810859.1"/>
    </source>
</evidence>
<evidence type="ECO:0000256" key="1">
    <source>
        <dbReference type="ARBA" id="ARBA00004370"/>
    </source>
</evidence>
<dbReference type="STRING" id="51240.A0A2I4DUN3"/>
<keyword evidence="2" id="KW-0472">Membrane</keyword>
<dbReference type="PANTHER" id="PTHR31415">
    <property type="entry name" value="OS05G0367900 PROTEIN"/>
    <property type="match status" value="1"/>
</dbReference>
<gene>
    <name evidence="4" type="primary">LOC108983610</name>
</gene>
<proteinExistence type="predicted"/>
<dbReference type="GO" id="GO:0009506">
    <property type="term" value="C:plasmodesma"/>
    <property type="evidence" value="ECO:0000318"/>
    <property type="project" value="GO_Central"/>
</dbReference>
<comment type="subcellular location">
    <subcellularLocation>
        <location evidence="1">Membrane</location>
    </subcellularLocation>
</comment>
<accession>A0A2I4DUN3</accession>
<evidence type="ECO:0000256" key="2">
    <source>
        <dbReference type="ARBA" id="ARBA00023136"/>
    </source>
</evidence>
<keyword evidence="3" id="KW-1185">Reference proteome</keyword>
<dbReference type="RefSeq" id="XP_018810859.1">
    <property type="nucleotide sequence ID" value="XM_018955314.2"/>
</dbReference>
<evidence type="ECO:0000313" key="3">
    <source>
        <dbReference type="Proteomes" id="UP000235220"/>
    </source>
</evidence>
<reference evidence="4" key="1">
    <citation type="submission" date="2025-08" db="UniProtKB">
        <authorList>
            <consortium name="RefSeq"/>
        </authorList>
    </citation>
    <scope>IDENTIFICATION</scope>
    <source>
        <tissue evidence="4">Leaves</tissue>
    </source>
</reference>
<organism evidence="3 4">
    <name type="scientific">Juglans regia</name>
    <name type="common">English walnut</name>
    <dbReference type="NCBI Taxonomy" id="51240"/>
    <lineage>
        <taxon>Eukaryota</taxon>
        <taxon>Viridiplantae</taxon>
        <taxon>Streptophyta</taxon>
        <taxon>Embryophyta</taxon>
        <taxon>Tracheophyta</taxon>
        <taxon>Spermatophyta</taxon>
        <taxon>Magnoliopsida</taxon>
        <taxon>eudicotyledons</taxon>
        <taxon>Gunneridae</taxon>
        <taxon>Pentapetalae</taxon>
        <taxon>rosids</taxon>
        <taxon>fabids</taxon>
        <taxon>Fagales</taxon>
        <taxon>Juglandaceae</taxon>
        <taxon>Juglans</taxon>
    </lineage>
</organism>
<dbReference type="Gramene" id="Jr02_23560_p1">
    <property type="protein sequence ID" value="cds.Jr02_23560_p1"/>
    <property type="gene ID" value="Jr02_23560"/>
</dbReference>
<dbReference type="GO" id="GO:0005886">
    <property type="term" value="C:plasma membrane"/>
    <property type="evidence" value="ECO:0000318"/>
    <property type="project" value="GO_Central"/>
</dbReference>
<dbReference type="KEGG" id="jre:108983610"/>
<dbReference type="PANTHER" id="PTHR31415:SF52">
    <property type="entry name" value="LATE EMBRYOGENESIS ABUNDANT (LEA) HYDROXYPROLINE-RICH GLYCOPROTEIN FAMILY-RELATED"/>
    <property type="match status" value="1"/>
</dbReference>
<protein>
    <submittedName>
        <fullName evidence="4">Protein NDR1-like</fullName>
    </submittedName>
</protein>
<dbReference type="Proteomes" id="UP000235220">
    <property type="component" value="Chromosome 2"/>
</dbReference>
<dbReference type="FunCoup" id="A0A2I4DUN3">
    <property type="interactions" value="244"/>
</dbReference>
<dbReference type="OrthoDB" id="1914670at2759"/>
<sequence>MTEPAGGCCRCCCSFIFTLGLTSLFMWLSLRTNDPNCSVQNFYLPALNKTLKTPRNNTLIFMVQLDNTNKDKGVYYDNVSLTFYDSPNKSQSHLIGNYTIPGFYQGHHKKAKKSGDTEVNMTLVSLAVAPNGTAEFRVDLATAVRFKILWWKTKKHRLIRRGSVLVDDKGAKVNPKGIKLRSGAPERGSYCAQVGVLVSLLVLLT</sequence>
<dbReference type="GeneID" id="108983610"/>
<dbReference type="InterPro" id="IPR044839">
    <property type="entry name" value="NDR1-like"/>
</dbReference>